<dbReference type="InterPro" id="IPR017871">
    <property type="entry name" value="ABC_transporter-like_CS"/>
</dbReference>
<dbReference type="EMBL" id="VSSQ01048153">
    <property type="protein sequence ID" value="MPN02201.1"/>
    <property type="molecule type" value="Genomic_DNA"/>
</dbReference>
<gene>
    <name evidence="5" type="primary">bceA_13</name>
    <name evidence="5" type="ORF">SDC9_149415</name>
</gene>
<dbReference type="AlphaFoldDB" id="A0A645EJP5"/>
<dbReference type="SUPFAM" id="SSF52540">
    <property type="entry name" value="P-loop containing nucleoside triphosphate hydrolases"/>
    <property type="match status" value="1"/>
</dbReference>
<evidence type="ECO:0000256" key="1">
    <source>
        <dbReference type="ARBA" id="ARBA00005417"/>
    </source>
</evidence>
<dbReference type="InterPro" id="IPR003439">
    <property type="entry name" value="ABC_transporter-like_ATP-bd"/>
</dbReference>
<comment type="similarity">
    <text evidence="1">Belongs to the ABC transporter superfamily.</text>
</comment>
<dbReference type="InterPro" id="IPR015854">
    <property type="entry name" value="ABC_transpr_LolD-like"/>
</dbReference>
<dbReference type="InterPro" id="IPR003593">
    <property type="entry name" value="AAA+_ATPase"/>
</dbReference>
<proteinExistence type="inferred from homology"/>
<accession>A0A645EJP5</accession>
<dbReference type="PANTHER" id="PTHR24220">
    <property type="entry name" value="IMPORT ATP-BINDING PROTEIN"/>
    <property type="match status" value="1"/>
</dbReference>
<keyword evidence="3 5" id="KW-0067">ATP-binding</keyword>
<reference evidence="5" key="1">
    <citation type="submission" date="2019-08" db="EMBL/GenBank/DDBJ databases">
        <authorList>
            <person name="Kucharzyk K."/>
            <person name="Murdoch R.W."/>
            <person name="Higgins S."/>
            <person name="Loffler F."/>
        </authorList>
    </citation>
    <scope>NUCLEOTIDE SEQUENCE</scope>
</reference>
<organism evidence="5">
    <name type="scientific">bioreactor metagenome</name>
    <dbReference type="NCBI Taxonomy" id="1076179"/>
    <lineage>
        <taxon>unclassified sequences</taxon>
        <taxon>metagenomes</taxon>
        <taxon>ecological metagenomes</taxon>
    </lineage>
</organism>
<dbReference type="GO" id="GO:0005524">
    <property type="term" value="F:ATP binding"/>
    <property type="evidence" value="ECO:0007669"/>
    <property type="project" value="UniProtKB-KW"/>
</dbReference>
<dbReference type="Pfam" id="PF00005">
    <property type="entry name" value="ABC_tran"/>
    <property type="match status" value="1"/>
</dbReference>
<dbReference type="GO" id="GO:0022857">
    <property type="term" value="F:transmembrane transporter activity"/>
    <property type="evidence" value="ECO:0007669"/>
    <property type="project" value="TreeGrafter"/>
</dbReference>
<dbReference type="InterPro" id="IPR027417">
    <property type="entry name" value="P-loop_NTPase"/>
</dbReference>
<evidence type="ECO:0000256" key="3">
    <source>
        <dbReference type="ARBA" id="ARBA00022840"/>
    </source>
</evidence>
<dbReference type="PANTHER" id="PTHR24220:SF689">
    <property type="entry name" value="LIPOPROTEIN-RELEASING SYSTEM ATP-BINDING PROTEIN LOLD"/>
    <property type="match status" value="1"/>
</dbReference>
<keyword evidence="2" id="KW-0547">Nucleotide-binding</keyword>
<dbReference type="Gene3D" id="3.40.50.300">
    <property type="entry name" value="P-loop containing nucleotide triphosphate hydrolases"/>
    <property type="match status" value="1"/>
</dbReference>
<evidence type="ECO:0000313" key="5">
    <source>
        <dbReference type="EMBL" id="MPN02201.1"/>
    </source>
</evidence>
<comment type="caution">
    <text evidence="5">The sequence shown here is derived from an EMBL/GenBank/DDBJ whole genome shotgun (WGS) entry which is preliminary data.</text>
</comment>
<dbReference type="GO" id="GO:0016887">
    <property type="term" value="F:ATP hydrolysis activity"/>
    <property type="evidence" value="ECO:0007669"/>
    <property type="project" value="InterPro"/>
</dbReference>
<name>A0A645EJP5_9ZZZZ</name>
<evidence type="ECO:0000256" key="2">
    <source>
        <dbReference type="ARBA" id="ARBA00022741"/>
    </source>
</evidence>
<dbReference type="PROSITE" id="PS50893">
    <property type="entry name" value="ABC_TRANSPORTER_2"/>
    <property type="match status" value="1"/>
</dbReference>
<evidence type="ECO:0000259" key="4">
    <source>
        <dbReference type="PROSITE" id="PS50893"/>
    </source>
</evidence>
<sequence length="215" mass="24596">MMDCIHLQQTLPAVFADRNSIESDVWHKDIRFEKKGIYLIEAASGTGKSSLCNFIYGYRKDYQGIINFNSDNIRSYKIKQWVEIRKHSISMLFQDMRLFTELTAMENILLKNNLTHFKSKKEIVSFFEAMGIADKLDSKVGRLSFGQQQRVAFIRSLCQPFDFIFLDEPVSHLDDTNGEIMGGILMNEANKQGAGIIVTSIGKHIALPYTETLKL</sequence>
<feature type="domain" description="ABC transporter" evidence="4">
    <location>
        <begin position="5"/>
        <end position="215"/>
    </location>
</feature>
<dbReference type="SMART" id="SM00382">
    <property type="entry name" value="AAA"/>
    <property type="match status" value="1"/>
</dbReference>
<protein>
    <submittedName>
        <fullName evidence="5">Bacitracin export ATP-binding protein BceA</fullName>
    </submittedName>
</protein>
<dbReference type="PROSITE" id="PS00211">
    <property type="entry name" value="ABC_TRANSPORTER_1"/>
    <property type="match status" value="1"/>
</dbReference>
<dbReference type="GO" id="GO:0005886">
    <property type="term" value="C:plasma membrane"/>
    <property type="evidence" value="ECO:0007669"/>
    <property type="project" value="TreeGrafter"/>
</dbReference>